<comment type="caution">
    <text evidence="1">The sequence shown here is derived from an EMBL/GenBank/DDBJ whole genome shotgun (WGS) entry which is preliminary data.</text>
</comment>
<accession>A0AAV7VE34</accession>
<evidence type="ECO:0000313" key="2">
    <source>
        <dbReference type="Proteomes" id="UP001066276"/>
    </source>
</evidence>
<evidence type="ECO:0008006" key="3">
    <source>
        <dbReference type="Google" id="ProtNLM"/>
    </source>
</evidence>
<keyword evidence="2" id="KW-1185">Reference proteome</keyword>
<evidence type="ECO:0000313" key="1">
    <source>
        <dbReference type="EMBL" id="KAJ1199573.1"/>
    </source>
</evidence>
<dbReference type="PANTHER" id="PTHR19446">
    <property type="entry name" value="REVERSE TRANSCRIPTASES"/>
    <property type="match status" value="1"/>
</dbReference>
<dbReference type="EMBL" id="JANPWB010000003">
    <property type="protein sequence ID" value="KAJ1199573.1"/>
    <property type="molecule type" value="Genomic_DNA"/>
</dbReference>
<dbReference type="Proteomes" id="UP001066276">
    <property type="component" value="Chromosome 2_1"/>
</dbReference>
<dbReference type="AlphaFoldDB" id="A0AAV7VE34"/>
<proteinExistence type="predicted"/>
<reference evidence="1" key="1">
    <citation type="journal article" date="2022" name="bioRxiv">
        <title>Sequencing and chromosome-scale assembly of the giantPleurodeles waltlgenome.</title>
        <authorList>
            <person name="Brown T."/>
            <person name="Elewa A."/>
            <person name="Iarovenko S."/>
            <person name="Subramanian E."/>
            <person name="Araus A.J."/>
            <person name="Petzold A."/>
            <person name="Susuki M."/>
            <person name="Suzuki K.-i.T."/>
            <person name="Hayashi T."/>
            <person name="Toyoda A."/>
            <person name="Oliveira C."/>
            <person name="Osipova E."/>
            <person name="Leigh N.D."/>
            <person name="Simon A."/>
            <person name="Yun M.H."/>
        </authorList>
    </citation>
    <scope>NUCLEOTIDE SEQUENCE</scope>
    <source>
        <strain evidence="1">20211129_DDA</strain>
        <tissue evidence="1">Liver</tissue>
    </source>
</reference>
<name>A0AAV7VE34_PLEWA</name>
<gene>
    <name evidence="1" type="ORF">NDU88_003407</name>
</gene>
<organism evidence="1 2">
    <name type="scientific">Pleurodeles waltl</name>
    <name type="common">Iberian ribbed newt</name>
    <dbReference type="NCBI Taxonomy" id="8319"/>
    <lineage>
        <taxon>Eukaryota</taxon>
        <taxon>Metazoa</taxon>
        <taxon>Chordata</taxon>
        <taxon>Craniata</taxon>
        <taxon>Vertebrata</taxon>
        <taxon>Euteleostomi</taxon>
        <taxon>Amphibia</taxon>
        <taxon>Batrachia</taxon>
        <taxon>Caudata</taxon>
        <taxon>Salamandroidea</taxon>
        <taxon>Salamandridae</taxon>
        <taxon>Pleurodelinae</taxon>
        <taxon>Pleurodeles</taxon>
    </lineage>
</organism>
<protein>
    <recommendedName>
        <fullName evidence="3">Reverse transcriptase</fullName>
    </recommendedName>
</protein>
<sequence>MRKGQLGYEGLFDKECAKAKREVSVALTLCHDSSASKVKFKEYRRDYKYLVATKKQLHQNAMWAELRASIVDYNNTKFWEPIARVGKGTANVVETHIEPAAWVHHFSTLYRTHVDEPLAPRQRQGALFTTTKEIGILIPEVIRALGALKRNKIPGPDMVPVDLYHEAPYIWAKILTKVFNAALERTAVPQSWPSAIIVLIYKKGNRGCPAIYRLIYLLDGAAKEITGFHSSSASTRRKHCLDISALRPRQRTLVPATVALAVYAKNSCSFLCSSTQRRNSSRLIVQRGKRLHCIVRASNPPALPHCQNQAKHS</sequence>